<reference evidence="1" key="1">
    <citation type="journal article" date="2023" name="Mol. Phylogenet. Evol.">
        <title>Genome-scale phylogeny and comparative genomics of the fungal order Sordariales.</title>
        <authorList>
            <person name="Hensen N."/>
            <person name="Bonometti L."/>
            <person name="Westerberg I."/>
            <person name="Brannstrom I.O."/>
            <person name="Guillou S."/>
            <person name="Cros-Aarteil S."/>
            <person name="Calhoun S."/>
            <person name="Haridas S."/>
            <person name="Kuo A."/>
            <person name="Mondo S."/>
            <person name="Pangilinan J."/>
            <person name="Riley R."/>
            <person name="LaButti K."/>
            <person name="Andreopoulos B."/>
            <person name="Lipzen A."/>
            <person name="Chen C."/>
            <person name="Yan M."/>
            <person name="Daum C."/>
            <person name="Ng V."/>
            <person name="Clum A."/>
            <person name="Steindorff A."/>
            <person name="Ohm R.A."/>
            <person name="Martin F."/>
            <person name="Silar P."/>
            <person name="Natvig D.O."/>
            <person name="Lalanne C."/>
            <person name="Gautier V."/>
            <person name="Ament-Velasquez S.L."/>
            <person name="Kruys A."/>
            <person name="Hutchinson M.I."/>
            <person name="Powell A.J."/>
            <person name="Barry K."/>
            <person name="Miller A.N."/>
            <person name="Grigoriev I.V."/>
            <person name="Debuchy R."/>
            <person name="Gladieux P."/>
            <person name="Hiltunen Thoren M."/>
            <person name="Johannesson H."/>
        </authorList>
    </citation>
    <scope>NUCLEOTIDE SEQUENCE</scope>
    <source>
        <strain evidence="1">PSN293</strain>
    </source>
</reference>
<dbReference type="InterPro" id="IPR027417">
    <property type="entry name" value="P-loop_NTPase"/>
</dbReference>
<accession>A0AAN7B7C6</accession>
<name>A0AAN7B7C6_9PEZI</name>
<evidence type="ECO:0000313" key="2">
    <source>
        <dbReference type="Proteomes" id="UP001301769"/>
    </source>
</evidence>
<dbReference type="AlphaFoldDB" id="A0AAN7B7C6"/>
<keyword evidence="2" id="KW-1185">Reference proteome</keyword>
<dbReference type="SUPFAM" id="SSF52540">
    <property type="entry name" value="P-loop containing nucleoside triphosphate hydrolases"/>
    <property type="match status" value="1"/>
</dbReference>
<dbReference type="EMBL" id="MU858079">
    <property type="protein sequence ID" value="KAK4215466.1"/>
    <property type="molecule type" value="Genomic_DNA"/>
</dbReference>
<proteinExistence type="predicted"/>
<sequence length="227" mass="25609">MRPQWSDEKFREAHEKDSWTTWFGVSFEENGEKLLRNCDCFEQLMFEWEPPKRADLCPSIVSFVGETGAGKSSIIALLIKILEQDTVLEVPVVGLSKHGQRPTSGDVHLYLDPVSITGSHPILYADCEGMNGGNREPTSRSVFSRNGKENLPTKAIRYMKKLVWGPEVMSQADREFIVLNLYSRILYTFSDVVVFVLTNTSQETPLPVLILLSMALTSLVERLNPLS</sequence>
<gene>
    <name evidence="1" type="ORF">QBC37DRAFT_122870</name>
</gene>
<protein>
    <submittedName>
        <fullName evidence="1">Uncharacterized protein</fullName>
    </submittedName>
</protein>
<organism evidence="1 2">
    <name type="scientific">Rhypophila decipiens</name>
    <dbReference type="NCBI Taxonomy" id="261697"/>
    <lineage>
        <taxon>Eukaryota</taxon>
        <taxon>Fungi</taxon>
        <taxon>Dikarya</taxon>
        <taxon>Ascomycota</taxon>
        <taxon>Pezizomycotina</taxon>
        <taxon>Sordariomycetes</taxon>
        <taxon>Sordariomycetidae</taxon>
        <taxon>Sordariales</taxon>
        <taxon>Naviculisporaceae</taxon>
        <taxon>Rhypophila</taxon>
    </lineage>
</organism>
<dbReference type="Proteomes" id="UP001301769">
    <property type="component" value="Unassembled WGS sequence"/>
</dbReference>
<evidence type="ECO:0000313" key="1">
    <source>
        <dbReference type="EMBL" id="KAK4215466.1"/>
    </source>
</evidence>
<comment type="caution">
    <text evidence="1">The sequence shown here is derived from an EMBL/GenBank/DDBJ whole genome shotgun (WGS) entry which is preliminary data.</text>
</comment>
<reference evidence="1" key="2">
    <citation type="submission" date="2023-05" db="EMBL/GenBank/DDBJ databases">
        <authorList>
            <consortium name="Lawrence Berkeley National Laboratory"/>
            <person name="Steindorff A."/>
            <person name="Hensen N."/>
            <person name="Bonometti L."/>
            <person name="Westerberg I."/>
            <person name="Brannstrom I.O."/>
            <person name="Guillou S."/>
            <person name="Cros-Aarteil S."/>
            <person name="Calhoun S."/>
            <person name="Haridas S."/>
            <person name="Kuo A."/>
            <person name="Mondo S."/>
            <person name="Pangilinan J."/>
            <person name="Riley R."/>
            <person name="Labutti K."/>
            <person name="Andreopoulos B."/>
            <person name="Lipzen A."/>
            <person name="Chen C."/>
            <person name="Yanf M."/>
            <person name="Daum C."/>
            <person name="Ng V."/>
            <person name="Clum A."/>
            <person name="Ohm R."/>
            <person name="Martin F."/>
            <person name="Silar P."/>
            <person name="Natvig D."/>
            <person name="Lalanne C."/>
            <person name="Gautier V."/>
            <person name="Ament-Velasquez S.L."/>
            <person name="Kruys A."/>
            <person name="Hutchinson M.I."/>
            <person name="Powell A.J."/>
            <person name="Barry K."/>
            <person name="Miller A.N."/>
            <person name="Grigoriev I.V."/>
            <person name="Debuchy R."/>
            <person name="Gladieux P."/>
            <person name="Thoren M.H."/>
            <person name="Johannesson H."/>
        </authorList>
    </citation>
    <scope>NUCLEOTIDE SEQUENCE</scope>
    <source>
        <strain evidence="1">PSN293</strain>
    </source>
</reference>